<protein>
    <submittedName>
        <fullName evidence="1">Uncharacterized protein</fullName>
    </submittedName>
</protein>
<dbReference type="InterPro" id="IPR022085">
    <property type="entry name" value="OpdG"/>
</dbReference>
<dbReference type="KEGG" id="pfy:PFICI_01608"/>
<dbReference type="RefSeq" id="XP_007828380.1">
    <property type="nucleotide sequence ID" value="XM_007830189.1"/>
</dbReference>
<dbReference type="OrthoDB" id="5403091at2759"/>
<dbReference type="STRING" id="1229662.W3XP99"/>
<reference evidence="2" key="1">
    <citation type="journal article" date="2015" name="BMC Genomics">
        <title>Genomic and transcriptomic analysis of the endophytic fungus Pestalotiopsis fici reveals its lifestyle and high potential for synthesis of natural products.</title>
        <authorList>
            <person name="Wang X."/>
            <person name="Zhang X."/>
            <person name="Liu L."/>
            <person name="Xiang M."/>
            <person name="Wang W."/>
            <person name="Sun X."/>
            <person name="Che Y."/>
            <person name="Guo L."/>
            <person name="Liu G."/>
            <person name="Guo L."/>
            <person name="Wang C."/>
            <person name="Yin W.B."/>
            <person name="Stadler M."/>
            <person name="Zhang X."/>
            <person name="Liu X."/>
        </authorList>
    </citation>
    <scope>NUCLEOTIDE SEQUENCE [LARGE SCALE GENOMIC DNA]</scope>
    <source>
        <strain evidence="2">W106-1 / CGMCC3.15140</strain>
    </source>
</reference>
<sequence>MSVSDSWSNHQEIEFRWVTSCPTNLLKHLQIDAKRHALDGRLDEITNMIGSYLWMIEDQFKVAIQARTTEHDWKPNLSAFTQMVWTMFYTAARFCSTLQRDRLVVELMLLHGAGDMTWFGDDNQKNVASIGKHVLWTDMPFFAEDMIYFWNLEFATMSRSQRRNVHYFLATAAGGNIISAKLCAVGILVLREAFETTRDMGDDNAEDVEDSNRKIQDLTVLDLLGCAELWMLKAWDPIRRLSSIGFCDYPQEVGRLGPLAREAGVPDNGGFTKERLDFWSARFHGIIKLRHPERKIRTSTERWPDSFDSFV</sequence>
<keyword evidence="2" id="KW-1185">Reference proteome</keyword>
<dbReference type="InterPro" id="IPR053204">
    <property type="entry name" value="Oxopyrrolidines_Biosynth-assoc"/>
</dbReference>
<evidence type="ECO:0000313" key="1">
    <source>
        <dbReference type="EMBL" id="ETS87780.1"/>
    </source>
</evidence>
<dbReference type="PANTHER" id="PTHR38797:SF7">
    <property type="entry name" value="TRANSCRIPTION FACTOR DOMAIN-CONTAINING PROTEIN"/>
    <property type="match status" value="1"/>
</dbReference>
<dbReference type="GeneID" id="19266621"/>
<accession>W3XP99</accession>
<evidence type="ECO:0000313" key="2">
    <source>
        <dbReference type="Proteomes" id="UP000030651"/>
    </source>
</evidence>
<name>W3XP99_PESFW</name>
<dbReference type="AlphaFoldDB" id="W3XP99"/>
<dbReference type="Pfam" id="PF12311">
    <property type="entry name" value="DUF3632"/>
    <property type="match status" value="1"/>
</dbReference>
<dbReference type="InParanoid" id="W3XP99"/>
<dbReference type="Proteomes" id="UP000030651">
    <property type="component" value="Unassembled WGS sequence"/>
</dbReference>
<dbReference type="OMA" id="GDMTNFW"/>
<organism evidence="1 2">
    <name type="scientific">Pestalotiopsis fici (strain W106-1 / CGMCC3.15140)</name>
    <dbReference type="NCBI Taxonomy" id="1229662"/>
    <lineage>
        <taxon>Eukaryota</taxon>
        <taxon>Fungi</taxon>
        <taxon>Dikarya</taxon>
        <taxon>Ascomycota</taxon>
        <taxon>Pezizomycotina</taxon>
        <taxon>Sordariomycetes</taxon>
        <taxon>Xylariomycetidae</taxon>
        <taxon>Amphisphaeriales</taxon>
        <taxon>Sporocadaceae</taxon>
        <taxon>Pestalotiopsis</taxon>
    </lineage>
</organism>
<dbReference type="eggNOG" id="ENOG502RWKT">
    <property type="taxonomic scope" value="Eukaryota"/>
</dbReference>
<dbReference type="HOGENOM" id="CLU_1027394_0_0_1"/>
<dbReference type="PANTHER" id="PTHR38797">
    <property type="entry name" value="NUCLEAR PORE COMPLEX PROTEIN NUP85-RELATED"/>
    <property type="match status" value="1"/>
</dbReference>
<dbReference type="EMBL" id="KI912109">
    <property type="protein sequence ID" value="ETS87780.1"/>
    <property type="molecule type" value="Genomic_DNA"/>
</dbReference>
<proteinExistence type="predicted"/>
<gene>
    <name evidence="1" type="ORF">PFICI_01608</name>
</gene>